<evidence type="ECO:0000313" key="2">
    <source>
        <dbReference type="EMBL" id="TMQ57582.1"/>
    </source>
</evidence>
<name>A0A538T1T5_UNCEI</name>
<dbReference type="PANTHER" id="PTHR14087:SF7">
    <property type="entry name" value="THYMOCYTE NUCLEAR PROTEIN 1"/>
    <property type="match status" value="1"/>
</dbReference>
<reference evidence="2 3" key="1">
    <citation type="journal article" date="2019" name="Nat. Microbiol.">
        <title>Mediterranean grassland soil C-N compound turnover is dependent on rainfall and depth, and is mediated by genomically divergent microorganisms.</title>
        <authorList>
            <person name="Diamond S."/>
            <person name="Andeer P.F."/>
            <person name="Li Z."/>
            <person name="Crits-Christoph A."/>
            <person name="Burstein D."/>
            <person name="Anantharaman K."/>
            <person name="Lane K.R."/>
            <person name="Thomas B.C."/>
            <person name="Pan C."/>
            <person name="Northen T.R."/>
            <person name="Banfield J.F."/>
        </authorList>
    </citation>
    <scope>NUCLEOTIDE SEQUENCE [LARGE SCALE GENOMIC DNA]</scope>
    <source>
        <strain evidence="2">WS_6</strain>
    </source>
</reference>
<proteinExistence type="predicted"/>
<protein>
    <submittedName>
        <fullName evidence="2">EVE domain-containing protein</fullName>
    </submittedName>
</protein>
<gene>
    <name evidence="2" type="ORF">E6K76_10080</name>
</gene>
<dbReference type="EMBL" id="VBOW01000060">
    <property type="protein sequence ID" value="TMQ57582.1"/>
    <property type="molecule type" value="Genomic_DNA"/>
</dbReference>
<comment type="caution">
    <text evidence="2">The sequence shown here is derived from an EMBL/GenBank/DDBJ whole genome shotgun (WGS) entry which is preliminary data.</text>
</comment>
<dbReference type="InterPro" id="IPR052181">
    <property type="entry name" value="5hmC_binding"/>
</dbReference>
<dbReference type="SUPFAM" id="SSF88697">
    <property type="entry name" value="PUA domain-like"/>
    <property type="match status" value="1"/>
</dbReference>
<dbReference type="Gene3D" id="3.10.590.10">
    <property type="entry name" value="ph1033 like domains"/>
    <property type="match status" value="1"/>
</dbReference>
<dbReference type="PANTHER" id="PTHR14087">
    <property type="entry name" value="THYMOCYTE NUCLEAR PROTEIN 1"/>
    <property type="match status" value="1"/>
</dbReference>
<evidence type="ECO:0000259" key="1">
    <source>
        <dbReference type="Pfam" id="PF01878"/>
    </source>
</evidence>
<dbReference type="InterPro" id="IPR015947">
    <property type="entry name" value="PUA-like_sf"/>
</dbReference>
<sequence length="139" mass="15259">MAAFLFKTEPTTYSFGDLTRDKSTVWDGVKNPLALKHLRSVRKGDTVAIYHTGDEKQVVGLAVADSDPFPDPKLGDPKRVVVRLKAGREFPFPVPLATFRTDAVLKSADLARLPRLSVMPLTGAQHERMLECAGLGAKR</sequence>
<dbReference type="InterPro" id="IPR002740">
    <property type="entry name" value="EVE_domain"/>
</dbReference>
<dbReference type="Pfam" id="PF01878">
    <property type="entry name" value="EVE"/>
    <property type="match status" value="1"/>
</dbReference>
<accession>A0A538T1T5</accession>
<dbReference type="AlphaFoldDB" id="A0A538T1T5"/>
<feature type="domain" description="EVE" evidence="1">
    <location>
        <begin position="3"/>
        <end position="131"/>
    </location>
</feature>
<evidence type="ECO:0000313" key="3">
    <source>
        <dbReference type="Proteomes" id="UP000316852"/>
    </source>
</evidence>
<organism evidence="2 3">
    <name type="scientific">Eiseniibacteriota bacterium</name>
    <dbReference type="NCBI Taxonomy" id="2212470"/>
    <lineage>
        <taxon>Bacteria</taxon>
        <taxon>Candidatus Eiseniibacteriota</taxon>
    </lineage>
</organism>
<dbReference type="Proteomes" id="UP000316852">
    <property type="component" value="Unassembled WGS sequence"/>
</dbReference>